<gene>
    <name evidence="6" type="ORF">ACFOUO_00615</name>
</gene>
<dbReference type="RefSeq" id="WP_380701110.1">
    <property type="nucleotide sequence ID" value="NZ_JBHSAP010000003.1"/>
</dbReference>
<dbReference type="InterPro" id="IPR010300">
    <property type="entry name" value="CDO_1"/>
</dbReference>
<accession>A0ABV8JAH8</accession>
<evidence type="ECO:0000313" key="6">
    <source>
        <dbReference type="EMBL" id="MFC4075315.1"/>
    </source>
</evidence>
<dbReference type="GO" id="GO:0051213">
    <property type="term" value="F:dioxygenase activity"/>
    <property type="evidence" value="ECO:0007669"/>
    <property type="project" value="UniProtKB-KW"/>
</dbReference>
<reference evidence="7" key="1">
    <citation type="journal article" date="2019" name="Int. J. Syst. Evol. Microbiol.">
        <title>The Global Catalogue of Microorganisms (GCM) 10K type strain sequencing project: providing services to taxonomists for standard genome sequencing and annotation.</title>
        <authorList>
            <consortium name="The Broad Institute Genomics Platform"/>
            <consortium name="The Broad Institute Genome Sequencing Center for Infectious Disease"/>
            <person name="Wu L."/>
            <person name="Ma J."/>
        </authorList>
    </citation>
    <scope>NUCLEOTIDE SEQUENCE [LARGE SCALE GENOMIC DNA]</scope>
    <source>
        <strain evidence="7">IBRC-M 10813</strain>
    </source>
</reference>
<dbReference type="EMBL" id="JBHSAP010000003">
    <property type="protein sequence ID" value="MFC4075315.1"/>
    <property type="molecule type" value="Genomic_DNA"/>
</dbReference>
<evidence type="ECO:0000256" key="1">
    <source>
        <dbReference type="ARBA" id="ARBA00006622"/>
    </source>
</evidence>
<keyword evidence="5" id="KW-0408">Iron</keyword>
<comment type="similarity">
    <text evidence="1">Belongs to the cysteine dioxygenase family.</text>
</comment>
<protein>
    <submittedName>
        <fullName evidence="6">Cysteine dioxygenase</fullName>
    </submittedName>
</protein>
<dbReference type="SUPFAM" id="SSF51182">
    <property type="entry name" value="RmlC-like cupins"/>
    <property type="match status" value="1"/>
</dbReference>
<name>A0ABV8JAH8_9BACL</name>
<dbReference type="InterPro" id="IPR011051">
    <property type="entry name" value="RmlC_Cupin_sf"/>
</dbReference>
<dbReference type="PANTHER" id="PTHR12918">
    <property type="entry name" value="CYSTEINE DIOXYGENASE"/>
    <property type="match status" value="1"/>
</dbReference>
<dbReference type="Gene3D" id="2.60.120.10">
    <property type="entry name" value="Jelly Rolls"/>
    <property type="match status" value="1"/>
</dbReference>
<proteinExistence type="inferred from homology"/>
<evidence type="ECO:0000256" key="3">
    <source>
        <dbReference type="ARBA" id="ARBA00022964"/>
    </source>
</evidence>
<keyword evidence="7" id="KW-1185">Reference proteome</keyword>
<keyword evidence="4" id="KW-0560">Oxidoreductase</keyword>
<evidence type="ECO:0000256" key="4">
    <source>
        <dbReference type="ARBA" id="ARBA00023002"/>
    </source>
</evidence>
<dbReference type="InterPro" id="IPR014710">
    <property type="entry name" value="RmlC-like_jellyroll"/>
</dbReference>
<evidence type="ECO:0000256" key="5">
    <source>
        <dbReference type="ARBA" id="ARBA00023004"/>
    </source>
</evidence>
<dbReference type="PANTHER" id="PTHR12918:SF1">
    <property type="entry name" value="CYSTEINE DIOXYGENASE TYPE 1"/>
    <property type="match status" value="1"/>
</dbReference>
<organism evidence="6 7">
    <name type="scientific">Salinithrix halophila</name>
    <dbReference type="NCBI Taxonomy" id="1485204"/>
    <lineage>
        <taxon>Bacteria</taxon>
        <taxon>Bacillati</taxon>
        <taxon>Bacillota</taxon>
        <taxon>Bacilli</taxon>
        <taxon>Bacillales</taxon>
        <taxon>Thermoactinomycetaceae</taxon>
        <taxon>Salinithrix</taxon>
    </lineage>
</organism>
<keyword evidence="3 6" id="KW-0223">Dioxygenase</keyword>
<evidence type="ECO:0000256" key="2">
    <source>
        <dbReference type="ARBA" id="ARBA00022723"/>
    </source>
</evidence>
<sequence length="198" mass="22682">MSKIVAAYSPNVSKLISSLSNSQSMKIIYQIIETSSICVEDIEPYRHFETSSYGRNLIYGCSQFEMILICWKPEQESAIHDHDQSDCIMRCISGKLEETRYIQTSCEDGSASEIKQVNSKIVREGDVTYINNDIGLHKIRNINEGVSFALHVYFPGIRKCHIFNTEDNSKREIMNSFTSEYGVKKNKAGMGYDEYWNN</sequence>
<comment type="caution">
    <text evidence="6">The sequence shown here is derived from an EMBL/GenBank/DDBJ whole genome shotgun (WGS) entry which is preliminary data.</text>
</comment>
<dbReference type="CDD" id="cd10548">
    <property type="entry name" value="cupin_CDO"/>
    <property type="match status" value="1"/>
</dbReference>
<evidence type="ECO:0000313" key="7">
    <source>
        <dbReference type="Proteomes" id="UP001595843"/>
    </source>
</evidence>
<keyword evidence="2" id="KW-0479">Metal-binding</keyword>
<dbReference type="Pfam" id="PF05995">
    <property type="entry name" value="CDO_I"/>
    <property type="match status" value="1"/>
</dbReference>
<dbReference type="Proteomes" id="UP001595843">
    <property type="component" value="Unassembled WGS sequence"/>
</dbReference>